<comment type="caution">
    <text evidence="2">The sequence shown here is derived from an EMBL/GenBank/DDBJ whole genome shotgun (WGS) entry which is preliminary data.</text>
</comment>
<proteinExistence type="predicted"/>
<gene>
    <name evidence="2" type="ORF">EYF80_020841</name>
</gene>
<evidence type="ECO:0000313" key="2">
    <source>
        <dbReference type="EMBL" id="TNN68980.1"/>
    </source>
</evidence>
<organism evidence="2 3">
    <name type="scientific">Liparis tanakae</name>
    <name type="common">Tanaka's snailfish</name>
    <dbReference type="NCBI Taxonomy" id="230148"/>
    <lineage>
        <taxon>Eukaryota</taxon>
        <taxon>Metazoa</taxon>
        <taxon>Chordata</taxon>
        <taxon>Craniata</taxon>
        <taxon>Vertebrata</taxon>
        <taxon>Euteleostomi</taxon>
        <taxon>Actinopterygii</taxon>
        <taxon>Neopterygii</taxon>
        <taxon>Teleostei</taxon>
        <taxon>Neoteleostei</taxon>
        <taxon>Acanthomorphata</taxon>
        <taxon>Eupercaria</taxon>
        <taxon>Perciformes</taxon>
        <taxon>Cottioidei</taxon>
        <taxon>Cottales</taxon>
        <taxon>Liparidae</taxon>
        <taxon>Liparis</taxon>
    </lineage>
</organism>
<name>A0A4Z2HTK4_9TELE</name>
<protein>
    <submittedName>
        <fullName evidence="2">Uncharacterized protein</fullName>
    </submittedName>
</protein>
<reference evidence="2 3" key="1">
    <citation type="submission" date="2019-03" db="EMBL/GenBank/DDBJ databases">
        <title>First draft genome of Liparis tanakae, snailfish: a comprehensive survey of snailfish specific genes.</title>
        <authorList>
            <person name="Kim W."/>
            <person name="Song I."/>
            <person name="Jeong J.-H."/>
            <person name="Kim D."/>
            <person name="Kim S."/>
            <person name="Ryu S."/>
            <person name="Song J.Y."/>
            <person name="Lee S.K."/>
        </authorList>
    </citation>
    <scope>NUCLEOTIDE SEQUENCE [LARGE SCALE GENOMIC DNA]</scope>
    <source>
        <tissue evidence="2">Muscle</tissue>
    </source>
</reference>
<dbReference type="AlphaFoldDB" id="A0A4Z2HTK4"/>
<accession>A0A4Z2HTK4</accession>
<dbReference type="EMBL" id="SRLO01000182">
    <property type="protein sequence ID" value="TNN68980.1"/>
    <property type="molecule type" value="Genomic_DNA"/>
</dbReference>
<evidence type="ECO:0000313" key="3">
    <source>
        <dbReference type="Proteomes" id="UP000314294"/>
    </source>
</evidence>
<feature type="region of interest" description="Disordered" evidence="1">
    <location>
        <begin position="1"/>
        <end position="25"/>
    </location>
</feature>
<sequence>MATLAAARCSPGAFEGNGEKLKPEGAAAQSADITAEFCRSENREATRRSAAVQRVASPGGNARERLRGAAPPAPAAGQWA</sequence>
<keyword evidence="3" id="KW-1185">Reference proteome</keyword>
<feature type="region of interest" description="Disordered" evidence="1">
    <location>
        <begin position="44"/>
        <end position="80"/>
    </location>
</feature>
<evidence type="ECO:0000256" key="1">
    <source>
        <dbReference type="SAM" id="MobiDB-lite"/>
    </source>
</evidence>
<dbReference type="Proteomes" id="UP000314294">
    <property type="component" value="Unassembled WGS sequence"/>
</dbReference>